<organism evidence="10 11">
    <name type="scientific">Helicocarpus griseus UAMH5409</name>
    <dbReference type="NCBI Taxonomy" id="1447875"/>
    <lineage>
        <taxon>Eukaryota</taxon>
        <taxon>Fungi</taxon>
        <taxon>Dikarya</taxon>
        <taxon>Ascomycota</taxon>
        <taxon>Pezizomycotina</taxon>
        <taxon>Eurotiomycetes</taxon>
        <taxon>Eurotiomycetidae</taxon>
        <taxon>Onygenales</taxon>
        <taxon>Ajellomycetaceae</taxon>
        <taxon>Helicocarpus</taxon>
    </lineage>
</organism>
<feature type="binding site" evidence="7">
    <location>
        <position position="25"/>
    </location>
    <ligand>
        <name>Ca(2+)</name>
        <dbReference type="ChEBI" id="CHEBI:29108"/>
    </ligand>
</feature>
<feature type="binding site" evidence="8">
    <location>
        <position position="84"/>
    </location>
    <ligand>
        <name>Zn(2+)</name>
        <dbReference type="ChEBI" id="CHEBI:29105"/>
        <note>catalytic</note>
    </ligand>
</feature>
<dbReference type="EMBL" id="PDNB01000015">
    <property type="protein sequence ID" value="PGH16698.1"/>
    <property type="molecule type" value="Genomic_DNA"/>
</dbReference>
<keyword evidence="5 9" id="KW-1133">Transmembrane helix</keyword>
<protein>
    <recommendedName>
        <fullName evidence="12">Alkaline phytoceramidase</fullName>
    </recommendedName>
</protein>
<dbReference type="GO" id="GO:0046872">
    <property type="term" value="F:metal ion binding"/>
    <property type="evidence" value="ECO:0007669"/>
    <property type="project" value="UniProtKB-KW"/>
</dbReference>
<evidence type="ECO:0000256" key="9">
    <source>
        <dbReference type="SAM" id="Phobius"/>
    </source>
</evidence>
<feature type="transmembrane region" description="Helical" evidence="9">
    <location>
        <begin position="33"/>
        <end position="54"/>
    </location>
</feature>
<dbReference type="PANTHER" id="PTHR46187">
    <property type="entry name" value="ALKALINE CERAMIDASE 3"/>
    <property type="match status" value="1"/>
</dbReference>
<accession>A0A2B7Y723</accession>
<evidence type="ECO:0000256" key="3">
    <source>
        <dbReference type="ARBA" id="ARBA00022692"/>
    </source>
</evidence>
<sequence>MVYFASEGGKLPFWGQATAATNFCEEDYHLTPYIAEFVNSLTNAGYVYYAILGLRNNWGRRPFADFNLQYFALLFVGIGSASFHMTLKRAGQSADQISMFLAAAAVLHRVIVFNNAPYKTPLALALGLILALVFWTQLVLDRPVIHWVVFASMLAVIWRRVIFLIERNIKDKRMVIKTRGMALSGFAAFAIGYGFWVVDVSYCTELRVLRRYLGLPSAWLLEFHGWWHLFTGAGAYLYMALAEYLHLASIDGDGRKDITIEKAWPALFNTVTINTS</sequence>
<comment type="cofactor">
    <cofactor evidence="8">
        <name>Zn(2+)</name>
        <dbReference type="ChEBI" id="CHEBI:29105"/>
    </cofactor>
</comment>
<gene>
    <name evidence="10" type="ORF">AJ79_01571</name>
</gene>
<dbReference type="Pfam" id="PF05875">
    <property type="entry name" value="Ceramidase"/>
    <property type="match status" value="1"/>
</dbReference>
<evidence type="ECO:0000256" key="4">
    <source>
        <dbReference type="ARBA" id="ARBA00022801"/>
    </source>
</evidence>
<feature type="transmembrane region" description="Helical" evidence="9">
    <location>
        <begin position="121"/>
        <end position="138"/>
    </location>
</feature>
<keyword evidence="6 9" id="KW-0472">Membrane</keyword>
<evidence type="ECO:0000256" key="1">
    <source>
        <dbReference type="ARBA" id="ARBA00004141"/>
    </source>
</evidence>
<evidence type="ECO:0000256" key="7">
    <source>
        <dbReference type="PIRSR" id="PIRSR608901-1"/>
    </source>
</evidence>
<dbReference type="GO" id="GO:0005789">
    <property type="term" value="C:endoplasmic reticulum membrane"/>
    <property type="evidence" value="ECO:0007669"/>
    <property type="project" value="TreeGrafter"/>
</dbReference>
<reference evidence="10 11" key="1">
    <citation type="submission" date="2017-10" db="EMBL/GenBank/DDBJ databases">
        <title>Comparative genomics in systemic dimorphic fungi from Ajellomycetaceae.</title>
        <authorList>
            <person name="Munoz J.F."/>
            <person name="Mcewen J.G."/>
            <person name="Clay O.K."/>
            <person name="Cuomo C.A."/>
        </authorList>
    </citation>
    <scope>NUCLEOTIDE SEQUENCE [LARGE SCALE GENOMIC DNA]</scope>
    <source>
        <strain evidence="10 11">UAMH5409</strain>
    </source>
</reference>
<dbReference type="PANTHER" id="PTHR46187:SF1">
    <property type="entry name" value="ALKALINE PHYTOCERAMIDASE"/>
    <property type="match status" value="1"/>
</dbReference>
<feature type="binding site" evidence="8">
    <location>
        <position position="228"/>
    </location>
    <ligand>
        <name>Zn(2+)</name>
        <dbReference type="ChEBI" id="CHEBI:29105"/>
        <note>catalytic</note>
    </ligand>
</feature>
<name>A0A2B7Y723_9EURO</name>
<dbReference type="STRING" id="1447875.A0A2B7Y723"/>
<feature type="transmembrane region" description="Helical" evidence="9">
    <location>
        <begin position="218"/>
        <end position="239"/>
    </location>
</feature>
<dbReference type="OrthoDB" id="187171at2759"/>
<evidence type="ECO:0000313" key="11">
    <source>
        <dbReference type="Proteomes" id="UP000223968"/>
    </source>
</evidence>
<comment type="subcellular location">
    <subcellularLocation>
        <location evidence="1">Membrane</location>
        <topology evidence="1">Multi-pass membrane protein</topology>
    </subcellularLocation>
</comment>
<dbReference type="GO" id="GO:0046513">
    <property type="term" value="P:ceramide biosynthetic process"/>
    <property type="evidence" value="ECO:0007669"/>
    <property type="project" value="TreeGrafter"/>
</dbReference>
<keyword evidence="4" id="KW-0378">Hydrolase</keyword>
<feature type="binding site" evidence="8">
    <location>
        <position position="224"/>
    </location>
    <ligand>
        <name>Zn(2+)</name>
        <dbReference type="ChEBI" id="CHEBI:29105"/>
        <note>catalytic</note>
    </ligand>
</feature>
<evidence type="ECO:0008006" key="12">
    <source>
        <dbReference type="Google" id="ProtNLM"/>
    </source>
</evidence>
<evidence type="ECO:0000313" key="10">
    <source>
        <dbReference type="EMBL" id="PGH16698.1"/>
    </source>
</evidence>
<feature type="binding site" evidence="7">
    <location>
        <position position="36"/>
    </location>
    <ligand>
        <name>Ca(2+)</name>
        <dbReference type="ChEBI" id="CHEBI:29108"/>
    </ligand>
</feature>
<evidence type="ECO:0000256" key="8">
    <source>
        <dbReference type="PIRSR" id="PIRSR608901-2"/>
    </source>
</evidence>
<dbReference type="GO" id="GO:0016811">
    <property type="term" value="F:hydrolase activity, acting on carbon-nitrogen (but not peptide) bonds, in linear amides"/>
    <property type="evidence" value="ECO:0007669"/>
    <property type="project" value="InterPro"/>
</dbReference>
<keyword evidence="8" id="KW-0862">Zinc</keyword>
<keyword evidence="11" id="KW-1185">Reference proteome</keyword>
<feature type="transmembrane region" description="Helical" evidence="9">
    <location>
        <begin position="144"/>
        <end position="161"/>
    </location>
</feature>
<evidence type="ECO:0000256" key="6">
    <source>
        <dbReference type="ARBA" id="ARBA00023136"/>
    </source>
</evidence>
<evidence type="ECO:0000256" key="5">
    <source>
        <dbReference type="ARBA" id="ARBA00022989"/>
    </source>
</evidence>
<comment type="similarity">
    <text evidence="2">Belongs to the alkaline ceramidase family.</text>
</comment>
<comment type="caution">
    <text evidence="10">The sequence shown here is derived from an EMBL/GenBank/DDBJ whole genome shotgun (WGS) entry which is preliminary data.</text>
</comment>
<keyword evidence="3 9" id="KW-0812">Transmembrane</keyword>
<dbReference type="AlphaFoldDB" id="A0A2B7Y723"/>
<dbReference type="GO" id="GO:0046514">
    <property type="term" value="P:ceramide catabolic process"/>
    <property type="evidence" value="ECO:0007669"/>
    <property type="project" value="TreeGrafter"/>
</dbReference>
<feature type="transmembrane region" description="Helical" evidence="9">
    <location>
        <begin position="66"/>
        <end position="85"/>
    </location>
</feature>
<feature type="transmembrane region" description="Helical" evidence="9">
    <location>
        <begin position="181"/>
        <end position="198"/>
    </location>
</feature>
<dbReference type="Proteomes" id="UP000223968">
    <property type="component" value="Unassembled WGS sequence"/>
</dbReference>
<dbReference type="InterPro" id="IPR008901">
    <property type="entry name" value="ACER"/>
</dbReference>
<keyword evidence="7" id="KW-0106">Calcium</keyword>
<proteinExistence type="inferred from homology"/>
<evidence type="ECO:0000256" key="2">
    <source>
        <dbReference type="ARBA" id="ARBA00009780"/>
    </source>
</evidence>
<feature type="transmembrane region" description="Helical" evidence="9">
    <location>
        <begin position="97"/>
        <end position="114"/>
    </location>
</feature>
<keyword evidence="7" id="KW-0479">Metal-binding</keyword>